<proteinExistence type="predicted"/>
<evidence type="ECO:0000313" key="1">
    <source>
        <dbReference type="EMBL" id="NMM41785.1"/>
    </source>
</evidence>
<name>A0A7Y0DUF1_9GAMM</name>
<reference evidence="1" key="1">
    <citation type="submission" date="2020-04" db="EMBL/GenBank/DDBJ databases">
        <title>Genome Sequencing for Pseudoaltermonas arctica.</title>
        <authorList>
            <person name="Elkins N.S."/>
        </authorList>
    </citation>
    <scope>NUCLEOTIDE SEQUENCE [LARGE SCALE GENOMIC DNA]</scope>
    <source>
        <strain evidence="1">NEC-BIFX-2020_0012</strain>
    </source>
</reference>
<dbReference type="AlphaFoldDB" id="A0A7Y0DUF1"/>
<evidence type="ECO:0000313" key="2">
    <source>
        <dbReference type="Proteomes" id="UP000570493"/>
    </source>
</evidence>
<comment type="caution">
    <text evidence="1">The sequence shown here is derived from an EMBL/GenBank/DDBJ whole genome shotgun (WGS) entry which is preliminary data.</text>
</comment>
<dbReference type="EMBL" id="JABBMT010000022">
    <property type="protein sequence ID" value="NMM41785.1"/>
    <property type="molecule type" value="Genomic_DNA"/>
</dbReference>
<keyword evidence="2" id="KW-1185">Reference proteome</keyword>
<dbReference type="RefSeq" id="WP_169020749.1">
    <property type="nucleotide sequence ID" value="NZ_JABBMT010000022.1"/>
</dbReference>
<dbReference type="PROSITE" id="PS51257">
    <property type="entry name" value="PROKAR_LIPOPROTEIN"/>
    <property type="match status" value="1"/>
</dbReference>
<sequence length="140" mass="16136">MPIKLLVVFLSTLNMLMACDPQPLSIEEQTQGASCRPNQLCEYDNQVKIWLTEQQITPETPFEIHLSLPSTLLVHSAKLEGITMYMGYIPVMFEPRDDILVAQSMVGICSERNMTWKLTLEVKNQQGQIKHVYYYFDATY</sequence>
<accession>A0A7Y0DUF1</accession>
<organism evidence="1 2">
    <name type="scientific">Pseudoalteromonas arctica</name>
    <dbReference type="NCBI Taxonomy" id="394751"/>
    <lineage>
        <taxon>Bacteria</taxon>
        <taxon>Pseudomonadati</taxon>
        <taxon>Pseudomonadota</taxon>
        <taxon>Gammaproteobacteria</taxon>
        <taxon>Alteromonadales</taxon>
        <taxon>Pseudoalteromonadaceae</taxon>
        <taxon>Pseudoalteromonas</taxon>
    </lineage>
</organism>
<gene>
    <name evidence="1" type="ORF">HHO47_13405</name>
</gene>
<protein>
    <recommendedName>
        <fullName evidence="3">Lipoprotein</fullName>
    </recommendedName>
</protein>
<evidence type="ECO:0008006" key="3">
    <source>
        <dbReference type="Google" id="ProtNLM"/>
    </source>
</evidence>
<dbReference type="Proteomes" id="UP000570493">
    <property type="component" value="Unassembled WGS sequence"/>
</dbReference>